<dbReference type="Pfam" id="PF01152">
    <property type="entry name" value="Bac_globin"/>
    <property type="match status" value="1"/>
</dbReference>
<sequence>MTSLYEKLGGKEAVNLAVDKFYEKVLTDNRVKHFFVDLDMNAQRNHQKAFMTYAFGGSDHFKGRSMREAHQQLVEKMGLSDVHFDAIAENLVATLQELNVPPELIADVVKIVGSVEHRNDVLNR</sequence>
<dbReference type="EMBL" id="JAIHOM010000141">
    <property type="protein sequence ID" value="MCW6038478.1"/>
    <property type="molecule type" value="Genomic_DNA"/>
</dbReference>
<dbReference type="Gene3D" id="1.10.490.10">
    <property type="entry name" value="Globins"/>
    <property type="match status" value="1"/>
</dbReference>
<comment type="cofactor">
    <cofactor evidence="6">
        <name>heme</name>
        <dbReference type="ChEBI" id="CHEBI:30413"/>
    </cofactor>
</comment>
<dbReference type="InterPro" id="IPR001486">
    <property type="entry name" value="Hemoglobin_trunc"/>
</dbReference>
<comment type="caution">
    <text evidence="7">The sequence shown here is derived from an EMBL/GenBank/DDBJ whole genome shotgun (WGS) entry which is preliminary data.</text>
</comment>
<evidence type="ECO:0000313" key="8">
    <source>
        <dbReference type="Proteomes" id="UP001526426"/>
    </source>
</evidence>
<comment type="similarity">
    <text evidence="1 6">Belongs to the truncated hemoglobin family. Group I subfamily.</text>
</comment>
<keyword evidence="3 6" id="KW-0349">Heme</keyword>
<evidence type="ECO:0000256" key="4">
    <source>
        <dbReference type="ARBA" id="ARBA00022723"/>
    </source>
</evidence>
<keyword evidence="8" id="KW-1185">Reference proteome</keyword>
<evidence type="ECO:0000256" key="5">
    <source>
        <dbReference type="ARBA" id="ARBA00023004"/>
    </source>
</evidence>
<evidence type="ECO:0000313" key="7">
    <source>
        <dbReference type="EMBL" id="MCW6038478.1"/>
    </source>
</evidence>
<gene>
    <name evidence="7" type="ORF">K4A83_19690</name>
</gene>
<name>A0ABT3LAG4_9CYAN</name>
<dbReference type="Proteomes" id="UP001526426">
    <property type="component" value="Unassembled WGS sequence"/>
</dbReference>
<keyword evidence="6" id="KW-0561">Oxygen transport</keyword>
<accession>A0ABT3LAG4</accession>
<keyword evidence="4 6" id="KW-0479">Metal-binding</keyword>
<evidence type="ECO:0000256" key="6">
    <source>
        <dbReference type="PIRNR" id="PIRNR002030"/>
    </source>
</evidence>
<dbReference type="RefSeq" id="WP_407810199.1">
    <property type="nucleotide sequence ID" value="NZ_JAIHOM010000141.1"/>
</dbReference>
<evidence type="ECO:0000256" key="1">
    <source>
        <dbReference type="ARBA" id="ARBA00009660"/>
    </source>
</evidence>
<dbReference type="CDD" id="cd00454">
    <property type="entry name" value="TrHb1_N"/>
    <property type="match status" value="1"/>
</dbReference>
<protein>
    <recommendedName>
        <fullName evidence="6">Group 1 truncated hemoglobin</fullName>
    </recommendedName>
</protein>
<proteinExistence type="inferred from homology"/>
<dbReference type="InterPro" id="IPR009050">
    <property type="entry name" value="Globin-like_sf"/>
</dbReference>
<dbReference type="InterPro" id="IPR016339">
    <property type="entry name" value="Hemoglobin_trunc_I"/>
</dbReference>
<organism evidence="7 8">
    <name type="scientific">Spirulina subsalsa FACHB-351</name>
    <dbReference type="NCBI Taxonomy" id="234711"/>
    <lineage>
        <taxon>Bacteria</taxon>
        <taxon>Bacillati</taxon>
        <taxon>Cyanobacteriota</taxon>
        <taxon>Cyanophyceae</taxon>
        <taxon>Spirulinales</taxon>
        <taxon>Spirulinaceae</taxon>
        <taxon>Spirulina</taxon>
    </lineage>
</organism>
<evidence type="ECO:0000256" key="3">
    <source>
        <dbReference type="ARBA" id="ARBA00022617"/>
    </source>
</evidence>
<dbReference type="PIRSF" id="PIRSF002030">
    <property type="entry name" value="Globin_Protozoa/Cyanobacteria"/>
    <property type="match status" value="1"/>
</dbReference>
<dbReference type="InterPro" id="IPR012292">
    <property type="entry name" value="Globin/Proto"/>
</dbReference>
<reference evidence="7 8" key="1">
    <citation type="submission" date="2021-08" db="EMBL/GenBank/DDBJ databases">
        <title>Draft genome sequence of Spirulina subsalsa with high tolerance to salinity and hype-accumulation of phycocyanin.</title>
        <authorList>
            <person name="Pei H."/>
            <person name="Jiang L."/>
        </authorList>
    </citation>
    <scope>NUCLEOTIDE SEQUENCE [LARGE SCALE GENOMIC DNA]</scope>
    <source>
        <strain evidence="7 8">FACHB-351</strain>
    </source>
</reference>
<dbReference type="SUPFAM" id="SSF46458">
    <property type="entry name" value="Globin-like"/>
    <property type="match status" value="1"/>
</dbReference>
<evidence type="ECO:0000256" key="2">
    <source>
        <dbReference type="ARBA" id="ARBA00022448"/>
    </source>
</evidence>
<keyword evidence="2 6" id="KW-0813">Transport</keyword>
<keyword evidence="5 6" id="KW-0408">Iron</keyword>